<feature type="compositionally biased region" description="Basic residues" evidence="1">
    <location>
        <begin position="65"/>
        <end position="81"/>
    </location>
</feature>
<sequence length="182" mass="21066">MEAKKRKKTKDDGQQFMTNHLVKFYTVTLVASVYKRNVIDVLKILSHLTYLVERVKTKERNAAMTKKKQRSKKSVKAIREKKKQETQSRASNTPIKPSEQAAQNKGVNKRETNCVDLTNERSSYFDSILKELRDCPSYTTLKRKCQNIDYDTYNIIPHCVTMCSSSDLEADFNAVDFMPNDI</sequence>
<feature type="region of interest" description="Disordered" evidence="1">
    <location>
        <begin position="60"/>
        <end position="108"/>
    </location>
</feature>
<evidence type="ECO:0000313" key="2">
    <source>
        <dbReference type="EMBL" id="WAR17203.1"/>
    </source>
</evidence>
<protein>
    <submittedName>
        <fullName evidence="2">Uncharacterized protein</fullName>
    </submittedName>
</protein>
<keyword evidence="3" id="KW-1185">Reference proteome</keyword>
<evidence type="ECO:0000256" key="1">
    <source>
        <dbReference type="SAM" id="MobiDB-lite"/>
    </source>
</evidence>
<proteinExistence type="predicted"/>
<gene>
    <name evidence="2" type="ORF">MAR_031797</name>
</gene>
<dbReference type="Proteomes" id="UP001164746">
    <property type="component" value="Chromosome 10"/>
</dbReference>
<accession>A0ABY7F4T9</accession>
<dbReference type="EMBL" id="CP111021">
    <property type="protein sequence ID" value="WAR17203.1"/>
    <property type="molecule type" value="Genomic_DNA"/>
</dbReference>
<name>A0ABY7F4T9_MYAAR</name>
<organism evidence="2 3">
    <name type="scientific">Mya arenaria</name>
    <name type="common">Soft-shell clam</name>
    <dbReference type="NCBI Taxonomy" id="6604"/>
    <lineage>
        <taxon>Eukaryota</taxon>
        <taxon>Metazoa</taxon>
        <taxon>Spiralia</taxon>
        <taxon>Lophotrochozoa</taxon>
        <taxon>Mollusca</taxon>
        <taxon>Bivalvia</taxon>
        <taxon>Autobranchia</taxon>
        <taxon>Heteroconchia</taxon>
        <taxon>Euheterodonta</taxon>
        <taxon>Imparidentia</taxon>
        <taxon>Neoheterodontei</taxon>
        <taxon>Myida</taxon>
        <taxon>Myoidea</taxon>
        <taxon>Myidae</taxon>
        <taxon>Mya</taxon>
    </lineage>
</organism>
<reference evidence="2" key="1">
    <citation type="submission" date="2022-11" db="EMBL/GenBank/DDBJ databases">
        <title>Centuries of genome instability and evolution in soft-shell clam transmissible cancer (bioRxiv).</title>
        <authorList>
            <person name="Hart S.F.M."/>
            <person name="Yonemitsu M.A."/>
            <person name="Giersch R.M."/>
            <person name="Beal B.F."/>
            <person name="Arriagada G."/>
            <person name="Davis B.W."/>
            <person name="Ostrander E.A."/>
            <person name="Goff S.P."/>
            <person name="Metzger M.J."/>
        </authorList>
    </citation>
    <scope>NUCLEOTIDE SEQUENCE</scope>
    <source>
        <strain evidence="2">MELC-2E11</strain>
        <tissue evidence="2">Siphon/mantle</tissue>
    </source>
</reference>
<feature type="compositionally biased region" description="Polar residues" evidence="1">
    <location>
        <begin position="87"/>
        <end position="106"/>
    </location>
</feature>
<evidence type="ECO:0000313" key="3">
    <source>
        <dbReference type="Proteomes" id="UP001164746"/>
    </source>
</evidence>